<feature type="domain" description="HTH tetR-type" evidence="5">
    <location>
        <begin position="36"/>
        <end position="95"/>
    </location>
</feature>
<accession>A0ABW9QPZ6</accession>
<gene>
    <name evidence="6" type="ORF">GHK86_04005</name>
</gene>
<keyword evidence="3" id="KW-0804">Transcription</keyword>
<dbReference type="Gene3D" id="1.10.357.10">
    <property type="entry name" value="Tetracycline Repressor, domain 2"/>
    <property type="match status" value="1"/>
</dbReference>
<dbReference type="InterPro" id="IPR049445">
    <property type="entry name" value="TetR_SbtR-like_C"/>
</dbReference>
<keyword evidence="1" id="KW-0805">Transcription regulation</keyword>
<protein>
    <submittedName>
        <fullName evidence="6">TetR family transcriptional regulator</fullName>
    </submittedName>
</protein>
<evidence type="ECO:0000256" key="3">
    <source>
        <dbReference type="ARBA" id="ARBA00023163"/>
    </source>
</evidence>
<sequence length="209" mass="22779">MSPLQHTGNVSACRVWHHGTVGSDATANRPMRADARRNYDRIVEAARAELAERGTDASIDDIAKRAGVGSGTLYRHFPRRIDLVEAVYSSDVAILERAAEQAAAEPDAFEGLALWLRAFVRYAETKRVLLNELHEAFERNPDLRVQLRERMRAAAERALAPARTAGAVRADLSAEDLLQLVGGLCLSALGTPTSNERLLDVVLAGLRAA</sequence>
<evidence type="ECO:0000256" key="1">
    <source>
        <dbReference type="ARBA" id="ARBA00023015"/>
    </source>
</evidence>
<name>A0ABW9QPZ6_9ACTN</name>
<dbReference type="InterPro" id="IPR036271">
    <property type="entry name" value="Tet_transcr_reg_TetR-rel_C_sf"/>
</dbReference>
<reference evidence="6 7" key="1">
    <citation type="submission" date="2019-11" db="EMBL/GenBank/DDBJ databases">
        <title>Acidiferrimicrobium australis gen. nov., sp. nov., an acidophilic and obligately heterotrophic, member of the Actinobacteria that catalyses dissimilatory oxido- reduction of iron isolated from metal-rich acidic water in Chile.</title>
        <authorList>
            <person name="Gonzalez D."/>
            <person name="Huber K."/>
            <person name="Hedrich S."/>
            <person name="Rojas-Villalobos C."/>
            <person name="Quatrini R."/>
            <person name="Dinamarca M.A."/>
            <person name="Schwarz A."/>
            <person name="Canales C."/>
            <person name="Nancucheo I."/>
        </authorList>
    </citation>
    <scope>NUCLEOTIDE SEQUENCE [LARGE SCALE GENOMIC DNA]</scope>
    <source>
        <strain evidence="6 7">USS-CCA1</strain>
    </source>
</reference>
<dbReference type="EMBL" id="WJHE01000166">
    <property type="protein sequence ID" value="MST31890.1"/>
    <property type="molecule type" value="Genomic_DNA"/>
</dbReference>
<feature type="DNA-binding region" description="H-T-H motif" evidence="4">
    <location>
        <begin position="58"/>
        <end position="77"/>
    </location>
</feature>
<evidence type="ECO:0000256" key="2">
    <source>
        <dbReference type="ARBA" id="ARBA00023125"/>
    </source>
</evidence>
<dbReference type="PROSITE" id="PS50977">
    <property type="entry name" value="HTH_TETR_2"/>
    <property type="match status" value="1"/>
</dbReference>
<evidence type="ECO:0000313" key="7">
    <source>
        <dbReference type="Proteomes" id="UP000437736"/>
    </source>
</evidence>
<evidence type="ECO:0000313" key="6">
    <source>
        <dbReference type="EMBL" id="MST31890.1"/>
    </source>
</evidence>
<dbReference type="Proteomes" id="UP000437736">
    <property type="component" value="Unassembled WGS sequence"/>
</dbReference>
<dbReference type="InterPro" id="IPR009057">
    <property type="entry name" value="Homeodomain-like_sf"/>
</dbReference>
<comment type="caution">
    <text evidence="6">The sequence shown here is derived from an EMBL/GenBank/DDBJ whole genome shotgun (WGS) entry which is preliminary data.</text>
</comment>
<evidence type="ECO:0000259" key="5">
    <source>
        <dbReference type="PROSITE" id="PS50977"/>
    </source>
</evidence>
<dbReference type="PANTHER" id="PTHR30055">
    <property type="entry name" value="HTH-TYPE TRANSCRIPTIONAL REGULATOR RUTR"/>
    <property type="match status" value="1"/>
</dbReference>
<organism evidence="6 7">
    <name type="scientific">Acidiferrimicrobium australe</name>
    <dbReference type="NCBI Taxonomy" id="2664430"/>
    <lineage>
        <taxon>Bacteria</taxon>
        <taxon>Bacillati</taxon>
        <taxon>Actinomycetota</taxon>
        <taxon>Acidimicrobiia</taxon>
        <taxon>Acidimicrobiales</taxon>
        <taxon>Acidimicrobiaceae</taxon>
        <taxon>Acidiferrimicrobium</taxon>
    </lineage>
</organism>
<dbReference type="SUPFAM" id="SSF46689">
    <property type="entry name" value="Homeodomain-like"/>
    <property type="match status" value="1"/>
</dbReference>
<keyword evidence="7" id="KW-1185">Reference proteome</keyword>
<dbReference type="InterPro" id="IPR050109">
    <property type="entry name" value="HTH-type_TetR-like_transc_reg"/>
</dbReference>
<dbReference type="SUPFAM" id="SSF48498">
    <property type="entry name" value="Tetracyclin repressor-like, C-terminal domain"/>
    <property type="match status" value="1"/>
</dbReference>
<dbReference type="PANTHER" id="PTHR30055:SF234">
    <property type="entry name" value="HTH-TYPE TRANSCRIPTIONAL REGULATOR BETI"/>
    <property type="match status" value="1"/>
</dbReference>
<dbReference type="Pfam" id="PF21597">
    <property type="entry name" value="TetR_C_43"/>
    <property type="match status" value="1"/>
</dbReference>
<dbReference type="Pfam" id="PF00440">
    <property type="entry name" value="TetR_N"/>
    <property type="match status" value="1"/>
</dbReference>
<evidence type="ECO:0000256" key="4">
    <source>
        <dbReference type="PROSITE-ProRule" id="PRU00335"/>
    </source>
</evidence>
<proteinExistence type="predicted"/>
<dbReference type="InterPro" id="IPR001647">
    <property type="entry name" value="HTH_TetR"/>
</dbReference>
<keyword evidence="2 4" id="KW-0238">DNA-binding</keyword>
<dbReference type="PRINTS" id="PR00455">
    <property type="entry name" value="HTHTETR"/>
</dbReference>